<organism evidence="4 5">
    <name type="scientific">Eragrostis curvula</name>
    <name type="common">weeping love grass</name>
    <dbReference type="NCBI Taxonomy" id="38414"/>
    <lineage>
        <taxon>Eukaryota</taxon>
        <taxon>Viridiplantae</taxon>
        <taxon>Streptophyta</taxon>
        <taxon>Embryophyta</taxon>
        <taxon>Tracheophyta</taxon>
        <taxon>Spermatophyta</taxon>
        <taxon>Magnoliopsida</taxon>
        <taxon>Liliopsida</taxon>
        <taxon>Poales</taxon>
        <taxon>Poaceae</taxon>
        <taxon>PACMAD clade</taxon>
        <taxon>Chloridoideae</taxon>
        <taxon>Eragrostideae</taxon>
        <taxon>Eragrostidinae</taxon>
        <taxon>Eragrostis</taxon>
    </lineage>
</organism>
<dbReference type="FunFam" id="1.10.357.70:FF:000002">
    <property type="entry name" value="Exocyst complex component SEC6"/>
    <property type="match status" value="1"/>
</dbReference>
<feature type="non-terminal residue" evidence="4">
    <location>
        <position position="1"/>
    </location>
</feature>
<evidence type="ECO:0000256" key="1">
    <source>
        <dbReference type="ARBA" id="ARBA00009447"/>
    </source>
</evidence>
<protein>
    <recommendedName>
        <fullName evidence="6">Exocyst complex component Sec6</fullName>
    </recommendedName>
</protein>
<gene>
    <name evidence="4" type="ORF">EJB05_20066</name>
</gene>
<dbReference type="InterPro" id="IPR010326">
    <property type="entry name" value="EXOC3/Sec6"/>
</dbReference>
<evidence type="ECO:0000256" key="2">
    <source>
        <dbReference type="ARBA" id="ARBA00022448"/>
    </source>
</evidence>
<dbReference type="GO" id="GO:0051601">
    <property type="term" value="P:exocyst localization"/>
    <property type="evidence" value="ECO:0007669"/>
    <property type="project" value="TreeGrafter"/>
</dbReference>
<dbReference type="Pfam" id="PF06046">
    <property type="entry name" value="Sec6"/>
    <property type="match status" value="1"/>
</dbReference>
<sequence length="675" mass="76521">MVMWDTNDAQLSTMVAEQVEQAHVGINALALSQETINKLRENFVDIDKLCQECQTLIENHDKIKLLSNARNNLNTTLKTREFRACDIMYQAFPSPISSDIGSSFEGTHKVWVLIVSLIQRGKTTFQNRQQGVVEMQEILDQQLAEAAAEAEGTGTMATIANQRRTAKKGAGATATPTKGAQDKSKVQGKGYKDKCYECIRMAVEAHFNKLLTEIGEELGDIYDYVAPCFPPRYEIFQLMVNLYTERFTQMLRLLSDRANDIQNINILKVTGWVVQYQENLIGLGVDESLAQVCSESGALDPLMNMYVERMQATTKKWYSNILVADKTQPPKTREDGKLYTPAAVDLFRILTEQVQIVRDNSTDVMLYRIALAVIQVMLDFQADERQRLEEPASDVYLESLCALINNNLHCYELSSELSSSTLEALPQNYAEQVNFVDTCKGFLEVAKVKGMKLALLIVVKEKEPAIKYNAIAMASYCPTCHDKNSEISVDWLDGMVTEYLVYTFADYFGDVKMFIEERPFRRFVEACIEETVVVYVEHLLTQKNYIKEDTIERMRLDEGKLMDFFRDHVNVAKVESRVRILADLRDLASAESLNSFALIYTNILEHQPDCPPEVVEKLVGMREGIPRKEAKEVVQECKQIYENSLVDGKPPKSGFVFGKLKCLTARKGIWGKLGQ</sequence>
<dbReference type="GO" id="GO:0000145">
    <property type="term" value="C:exocyst"/>
    <property type="evidence" value="ECO:0007669"/>
    <property type="project" value="InterPro"/>
</dbReference>
<proteinExistence type="inferred from homology"/>
<dbReference type="Gramene" id="TVU28545">
    <property type="protein sequence ID" value="TVU28545"/>
    <property type="gene ID" value="EJB05_20066"/>
</dbReference>
<evidence type="ECO:0008006" key="6">
    <source>
        <dbReference type="Google" id="ProtNLM"/>
    </source>
</evidence>
<dbReference type="PANTHER" id="PTHR21292:SF1">
    <property type="entry name" value="EXOCYST COMPLEX COMPONENT 3"/>
    <property type="match status" value="1"/>
</dbReference>
<evidence type="ECO:0000313" key="4">
    <source>
        <dbReference type="EMBL" id="TVU28545.1"/>
    </source>
</evidence>
<dbReference type="Gene3D" id="1.10.357.50">
    <property type="match status" value="1"/>
</dbReference>
<evidence type="ECO:0000256" key="3">
    <source>
        <dbReference type="ARBA" id="ARBA00022483"/>
    </source>
</evidence>
<dbReference type="GO" id="GO:0006887">
    <property type="term" value="P:exocytosis"/>
    <property type="evidence" value="ECO:0007669"/>
    <property type="project" value="UniProtKB-KW"/>
</dbReference>
<dbReference type="OrthoDB" id="190098at2759"/>
<dbReference type="Proteomes" id="UP000324897">
    <property type="component" value="Chromosome 1"/>
</dbReference>
<keyword evidence="5" id="KW-1185">Reference proteome</keyword>
<evidence type="ECO:0000313" key="5">
    <source>
        <dbReference type="Proteomes" id="UP000324897"/>
    </source>
</evidence>
<keyword evidence="3" id="KW-0268">Exocytosis</keyword>
<reference evidence="4 5" key="1">
    <citation type="journal article" date="2019" name="Sci. Rep.">
        <title>A high-quality genome of Eragrostis curvula grass provides insights into Poaceae evolution and supports new strategies to enhance forage quality.</title>
        <authorList>
            <person name="Carballo J."/>
            <person name="Santos B.A.C.M."/>
            <person name="Zappacosta D."/>
            <person name="Garbus I."/>
            <person name="Selva J.P."/>
            <person name="Gallo C.A."/>
            <person name="Diaz A."/>
            <person name="Albertini E."/>
            <person name="Caccamo M."/>
            <person name="Echenique V."/>
        </authorList>
    </citation>
    <scope>NUCLEOTIDE SEQUENCE [LARGE SCALE GENOMIC DNA]</scope>
    <source>
        <strain evidence="5">cv. Victoria</strain>
        <tissue evidence="4">Leaf</tissue>
    </source>
</reference>
<dbReference type="GO" id="GO:0000149">
    <property type="term" value="F:SNARE binding"/>
    <property type="evidence" value="ECO:0007669"/>
    <property type="project" value="TreeGrafter"/>
</dbReference>
<comment type="similarity">
    <text evidence="1">Belongs to the SEC6 family.</text>
</comment>
<dbReference type="InterPro" id="IPR042532">
    <property type="entry name" value="EXOC3/Sec6_C"/>
</dbReference>
<dbReference type="EMBL" id="RWGY01000011">
    <property type="protein sequence ID" value="TVU28545.1"/>
    <property type="molecule type" value="Genomic_DNA"/>
</dbReference>
<accession>A0A5J9UY55</accession>
<dbReference type="AlphaFoldDB" id="A0A5J9UY55"/>
<keyword evidence="2" id="KW-0813">Transport</keyword>
<comment type="caution">
    <text evidence="4">The sequence shown here is derived from an EMBL/GenBank/DDBJ whole genome shotgun (WGS) entry which is preliminary data.</text>
</comment>
<dbReference type="PANTHER" id="PTHR21292">
    <property type="entry name" value="EXOCYST COMPLEX COMPONENT SEC6-RELATED"/>
    <property type="match status" value="1"/>
</dbReference>
<name>A0A5J9UY55_9POAL</name>
<dbReference type="Gene3D" id="1.10.357.70">
    <property type="entry name" value="Exocyst complex component Sec6, C-terminal domain"/>
    <property type="match status" value="1"/>
</dbReference>